<dbReference type="GO" id="GO:0071944">
    <property type="term" value="C:cell periphery"/>
    <property type="evidence" value="ECO:0007669"/>
    <property type="project" value="UniProtKB-ARBA"/>
</dbReference>
<dbReference type="InterPro" id="IPR011993">
    <property type="entry name" value="PH-like_dom_sf"/>
</dbReference>
<dbReference type="InterPro" id="IPR041788">
    <property type="entry name" value="FARP1/FARP2/FRMD7_FERM_C"/>
</dbReference>
<dbReference type="Gene3D" id="3.10.20.90">
    <property type="entry name" value="Phosphatidylinositol 3-kinase Catalytic Subunit, Chain A, domain 1"/>
    <property type="match status" value="1"/>
</dbReference>
<dbReference type="PROSITE" id="PS50003">
    <property type="entry name" value="PH_DOMAIN"/>
    <property type="match status" value="2"/>
</dbReference>
<dbReference type="CDD" id="cd13193">
    <property type="entry name" value="FERM_C_FARP1-like"/>
    <property type="match status" value="1"/>
</dbReference>
<evidence type="ECO:0000259" key="7">
    <source>
        <dbReference type="PROSITE" id="PS50057"/>
    </source>
</evidence>
<dbReference type="SUPFAM" id="SSF54236">
    <property type="entry name" value="Ubiquitin-like"/>
    <property type="match status" value="1"/>
</dbReference>
<dbReference type="PROSITE" id="PS50057">
    <property type="entry name" value="FERM_3"/>
    <property type="match status" value="1"/>
</dbReference>
<feature type="domain" description="DH" evidence="6">
    <location>
        <begin position="519"/>
        <end position="706"/>
    </location>
</feature>
<dbReference type="InterPro" id="IPR035963">
    <property type="entry name" value="FERM_2"/>
</dbReference>
<dbReference type="GO" id="GO:0005085">
    <property type="term" value="F:guanyl-nucleotide exchange factor activity"/>
    <property type="evidence" value="ECO:0007669"/>
    <property type="project" value="UniProtKB-KW"/>
</dbReference>
<dbReference type="FunFam" id="2.30.29.30:FF:000046">
    <property type="entry name" value="FERM, RhoGEF and pleckstrin domain-containing protein 1"/>
    <property type="match status" value="1"/>
</dbReference>
<evidence type="ECO:0000259" key="6">
    <source>
        <dbReference type="PROSITE" id="PS50010"/>
    </source>
</evidence>
<dbReference type="InterPro" id="IPR019748">
    <property type="entry name" value="FERM_central"/>
</dbReference>
<gene>
    <name evidence="8" type="ORF">HUG17_4543</name>
</gene>
<dbReference type="Pfam" id="PF00621">
    <property type="entry name" value="RhoGEF"/>
    <property type="match status" value="1"/>
</dbReference>
<dbReference type="Pfam" id="PF09380">
    <property type="entry name" value="FERM_C"/>
    <property type="match status" value="1"/>
</dbReference>
<proteinExistence type="predicted"/>
<dbReference type="CDD" id="cd14473">
    <property type="entry name" value="FERM_B-lobe"/>
    <property type="match status" value="1"/>
</dbReference>
<keyword evidence="3" id="KW-0677">Repeat</keyword>
<dbReference type="GO" id="GO:0070161">
    <property type="term" value="C:anchoring junction"/>
    <property type="evidence" value="ECO:0007669"/>
    <property type="project" value="UniProtKB-SubCell"/>
</dbReference>
<accession>A0A9D4SGG2</accession>
<dbReference type="FunFam" id="2.30.29.30:FF:000002">
    <property type="entry name" value="Band 4.1-like protein 5 isoform 1"/>
    <property type="match status" value="1"/>
</dbReference>
<dbReference type="SUPFAM" id="SSF48065">
    <property type="entry name" value="DBL homology domain (DH-domain)"/>
    <property type="match status" value="1"/>
</dbReference>
<dbReference type="SMART" id="SM00233">
    <property type="entry name" value="PH"/>
    <property type="match status" value="2"/>
</dbReference>
<dbReference type="InterPro" id="IPR035899">
    <property type="entry name" value="DBL_dom_sf"/>
</dbReference>
<dbReference type="InterPro" id="IPR051835">
    <property type="entry name" value="RAC1-GEF"/>
</dbReference>
<dbReference type="SUPFAM" id="SSF47031">
    <property type="entry name" value="Second domain of FERM"/>
    <property type="match status" value="1"/>
</dbReference>
<dbReference type="PRINTS" id="PR00935">
    <property type="entry name" value="BAND41"/>
</dbReference>
<dbReference type="SMART" id="SM01196">
    <property type="entry name" value="FERM_C"/>
    <property type="match status" value="1"/>
</dbReference>
<dbReference type="Gene3D" id="1.20.80.10">
    <property type="match status" value="1"/>
</dbReference>
<dbReference type="InterPro" id="IPR018979">
    <property type="entry name" value="FERM_N"/>
</dbReference>
<dbReference type="AlphaFoldDB" id="A0A9D4SGG2"/>
<feature type="domain" description="PH" evidence="5">
    <location>
        <begin position="735"/>
        <end position="832"/>
    </location>
</feature>
<dbReference type="Pfam" id="PF09379">
    <property type="entry name" value="FERM_N"/>
    <property type="match status" value="1"/>
</dbReference>
<dbReference type="InterPro" id="IPR029071">
    <property type="entry name" value="Ubiquitin-like_domsf"/>
</dbReference>
<dbReference type="Pfam" id="PF00373">
    <property type="entry name" value="FERM_M"/>
    <property type="match status" value="1"/>
</dbReference>
<dbReference type="EMBL" id="SDOV01000004">
    <property type="protein sequence ID" value="KAH7641499.1"/>
    <property type="molecule type" value="Genomic_DNA"/>
</dbReference>
<dbReference type="SMART" id="SM00325">
    <property type="entry name" value="RhoGEF"/>
    <property type="match status" value="1"/>
</dbReference>
<dbReference type="CDD" id="cd13235">
    <property type="entry name" value="PH2_FARP1-like"/>
    <property type="match status" value="1"/>
</dbReference>
<dbReference type="InterPro" id="IPR019749">
    <property type="entry name" value="Band_41_domain"/>
</dbReference>
<dbReference type="SUPFAM" id="SSF50729">
    <property type="entry name" value="PH domain-like"/>
    <property type="match status" value="3"/>
</dbReference>
<dbReference type="PANTHER" id="PTHR45858">
    <property type="entry name" value="FERM DOMAIN CONTAINING PROTEIN"/>
    <property type="match status" value="1"/>
</dbReference>
<reference evidence="8" key="1">
    <citation type="submission" date="2020-06" db="EMBL/GenBank/DDBJ databases">
        <authorList>
            <person name="Ji K."/>
            <person name="Li J."/>
        </authorList>
    </citation>
    <scope>NUCLEOTIDE SEQUENCE</scope>
    <source>
        <strain evidence="8">JKM2019</strain>
        <tissue evidence="8">Whole body</tissue>
    </source>
</reference>
<dbReference type="InterPro" id="IPR018980">
    <property type="entry name" value="FERM_PH-like_C"/>
</dbReference>
<dbReference type="SMART" id="SM01195">
    <property type="entry name" value="FA"/>
    <property type="match status" value="1"/>
</dbReference>
<organism evidence="8">
    <name type="scientific">Dermatophagoides farinae</name>
    <name type="common">American house dust mite</name>
    <dbReference type="NCBI Taxonomy" id="6954"/>
    <lineage>
        <taxon>Eukaryota</taxon>
        <taxon>Metazoa</taxon>
        <taxon>Ecdysozoa</taxon>
        <taxon>Arthropoda</taxon>
        <taxon>Chelicerata</taxon>
        <taxon>Arachnida</taxon>
        <taxon>Acari</taxon>
        <taxon>Acariformes</taxon>
        <taxon>Sarcoptiformes</taxon>
        <taxon>Astigmata</taxon>
        <taxon>Psoroptidia</taxon>
        <taxon>Analgoidea</taxon>
        <taxon>Pyroglyphidae</taxon>
        <taxon>Dermatophagoidinae</taxon>
        <taxon>Dermatophagoides</taxon>
    </lineage>
</organism>
<dbReference type="GO" id="GO:0048731">
    <property type="term" value="P:system development"/>
    <property type="evidence" value="ECO:0007669"/>
    <property type="project" value="UniProtKB-ARBA"/>
</dbReference>
<evidence type="ECO:0000256" key="1">
    <source>
        <dbReference type="ARBA" id="ARBA00004282"/>
    </source>
</evidence>
<evidence type="ECO:0000256" key="3">
    <source>
        <dbReference type="ARBA" id="ARBA00022737"/>
    </source>
</evidence>
<dbReference type="Proteomes" id="UP000828236">
    <property type="component" value="Unassembled WGS sequence"/>
</dbReference>
<dbReference type="InterPro" id="IPR001849">
    <property type="entry name" value="PH_domain"/>
</dbReference>
<dbReference type="Pfam" id="PF08736">
    <property type="entry name" value="FA"/>
    <property type="match status" value="1"/>
</dbReference>
<name>A0A9D4SGG2_DERFA</name>
<comment type="caution">
    <text evidence="8">The sequence shown here is derived from an EMBL/GenBank/DDBJ whole genome shotgun (WGS) entry which is preliminary data.</text>
</comment>
<dbReference type="Gene3D" id="1.20.900.10">
    <property type="entry name" value="Dbl homology (DH) domain"/>
    <property type="match status" value="1"/>
</dbReference>
<dbReference type="PROSITE" id="PS50010">
    <property type="entry name" value="DH_2"/>
    <property type="match status" value="1"/>
</dbReference>
<dbReference type="PROSITE" id="PS00660">
    <property type="entry name" value="FERM_1"/>
    <property type="match status" value="1"/>
</dbReference>
<dbReference type="InterPro" id="IPR014847">
    <property type="entry name" value="FA"/>
</dbReference>
<feature type="domain" description="FERM" evidence="7">
    <location>
        <begin position="53"/>
        <end position="336"/>
    </location>
</feature>
<keyword evidence="4" id="KW-0965">Cell junction</keyword>
<dbReference type="Gene3D" id="2.30.29.30">
    <property type="entry name" value="Pleckstrin-homology domain (PH domain)/Phosphotyrosine-binding domain (PTB)"/>
    <property type="match status" value="3"/>
</dbReference>
<dbReference type="Pfam" id="PF00169">
    <property type="entry name" value="PH"/>
    <property type="match status" value="2"/>
</dbReference>
<dbReference type="FunFam" id="1.20.80.10:FF:000005">
    <property type="entry name" value="FERM, RhoGEF and pleckstrin domain-containing protein 1"/>
    <property type="match status" value="1"/>
</dbReference>
<dbReference type="GO" id="GO:0009887">
    <property type="term" value="P:animal organ morphogenesis"/>
    <property type="evidence" value="ECO:0007669"/>
    <property type="project" value="UniProtKB-ARBA"/>
</dbReference>
<dbReference type="PANTHER" id="PTHR45858:SF5">
    <property type="entry name" value="MOESIN_EZRIN_RADIXIN HOMOLOG 1"/>
    <property type="match status" value="1"/>
</dbReference>
<reference evidence="8" key="2">
    <citation type="journal article" date="2021" name="World Allergy Organ. J.">
        <title>Chromosome-level assembly of Dermatophagoides farinae genome and transcriptome reveals two novel allergens Der f 37 and Der f 39.</title>
        <authorList>
            <person name="Chen J."/>
            <person name="Cai Z."/>
            <person name="Fan D."/>
            <person name="Hu J."/>
            <person name="Hou Y."/>
            <person name="He Y."/>
            <person name="Zhang Z."/>
            <person name="Zhao Z."/>
            <person name="Gao P."/>
            <person name="Hu W."/>
            <person name="Sun J."/>
            <person name="Li J."/>
            <person name="Ji K."/>
        </authorList>
    </citation>
    <scope>NUCLEOTIDE SEQUENCE</scope>
    <source>
        <strain evidence="8">JKM2019</strain>
    </source>
</reference>
<dbReference type="SMART" id="SM00295">
    <property type="entry name" value="B41"/>
    <property type="match status" value="1"/>
</dbReference>
<evidence type="ECO:0000259" key="5">
    <source>
        <dbReference type="PROSITE" id="PS50003"/>
    </source>
</evidence>
<protein>
    <submittedName>
        <fullName evidence="8">Ferm</fullName>
    </submittedName>
</protein>
<feature type="domain" description="PH" evidence="5">
    <location>
        <begin position="925"/>
        <end position="1022"/>
    </location>
</feature>
<dbReference type="InterPro" id="IPR000299">
    <property type="entry name" value="FERM_domain"/>
</dbReference>
<comment type="subcellular location">
    <subcellularLocation>
        <location evidence="1">Cell junction</location>
    </subcellularLocation>
</comment>
<sequence length="1051" mass="122445">MANNHHHMESSSMMMVNNVENTLSKQQSITSTSTATTSKMKRSITDKSIDQPVNIVINFLDESKTVFQIHQKALAKDLFYQVCESLNLIELDYFGLEYYDKNMIQYWLDLERPIHRQLSLSMDNLNMNFAVKFYTTEPSKLEDELTRYLFALQIKKDLASGDLICNDNTAALLSAYAIQAECGDFNPNDYNDHHHYISQFKLISNQDDDFEFKVMENHKKLIDLSPAEADLQLLEIAKELEMYGVKLSSVKDHEGVPLNLAVVHHGILIFQNYTKVNTFDWIKIRKLSFKRKRFFIKLHQEEFFGDVLEFVFQHRNECKNFWKKCIEQHSFFKCIEIKQKTRKKIRIFSRGSSFRYTGRTQQQISEFIKTNNSINQQQQRSFQRSNSMKFNSLQKDPHHHHHDIGYNVDNNKMVNQNSDNSSIINTCNNNNNHNSNHNVNNHTSSSSTTTMTTNAIKMVNYHKSCDTIDQQSVFQNHDEPPLLLSSQSFIDTFHQTLNLSSVNLNSTLEFRGFKRRMNQDYYVFRDLVMSERTYLKDLESMRDWFKNDVSKEPSRSAEMLSLLVNVSEPLIDFHEKFLHDIEYILFIWDKNGFDSLPPLSTVLNEILKWMSHYEQIIERLPFILERINSNFCSNKEFESICREFETKKGCYLPYTSFLLKPAFHPSFYAKIIQKLIDCYCANHCDYLNLKRLVEQLNNFNHEYANTLDSLINLVILIELQRDIAGFVNIVQSGRRFIREGCLLKLSKKGFQQRLFFLFSDLLIYASRSTYINFQFKIHGYFSLYNVFVEETESKFGQNYCFTIYVGNKILILAAGLESDRQSWIRAIKESAIVLSTQPSSSILPSNDLLDKIDSALSEHLKNLNDHHISHTTISTMNNNGKNGDHYGVGDNNNGNNTQSRTNTIIHVCWQRNCTITSADYRYALTVSFSGYLLRKFKNSSGWQKLWVEFTHFCLFFYKSAEDNYPLASLPVIGYTVSIPSDADNMSKNYVFKLQFKKHVYFFRAESEYAFNKWMEVIKKSTSTSIAAIMPTTTTTIATPIIDNSSSVVQLN</sequence>
<evidence type="ECO:0000256" key="2">
    <source>
        <dbReference type="ARBA" id="ARBA00022658"/>
    </source>
</evidence>
<dbReference type="InterPro" id="IPR019747">
    <property type="entry name" value="FERM_CS"/>
</dbReference>
<evidence type="ECO:0000256" key="4">
    <source>
        <dbReference type="ARBA" id="ARBA00022949"/>
    </source>
</evidence>
<dbReference type="InterPro" id="IPR014352">
    <property type="entry name" value="FERM/acyl-CoA-bd_prot_sf"/>
</dbReference>
<dbReference type="InterPro" id="IPR000219">
    <property type="entry name" value="DH_dom"/>
</dbReference>
<evidence type="ECO:0000313" key="8">
    <source>
        <dbReference type="EMBL" id="KAH7641499.1"/>
    </source>
</evidence>
<keyword evidence="2" id="KW-0344">Guanine-nucleotide releasing factor</keyword>
<dbReference type="FunFam" id="3.10.20.90:FF:000040">
    <property type="entry name" value="FERM, RhoGEF and pleckstrin domain-containing protein"/>
    <property type="match status" value="1"/>
</dbReference>
<dbReference type="OrthoDB" id="9990815at2759"/>